<feature type="domain" description="Hydroxymethylglutaryl-coenzyme A synthase C-terminal" evidence="6">
    <location>
        <begin position="264"/>
        <end position="351"/>
    </location>
</feature>
<dbReference type="PANTHER" id="PTHR43323">
    <property type="entry name" value="3-HYDROXY-3-METHYLGLUTARYL COENZYME A SYNTHASE"/>
    <property type="match status" value="1"/>
</dbReference>
<evidence type="ECO:0000256" key="4">
    <source>
        <dbReference type="PIRSR" id="PIRSR611554-2"/>
    </source>
</evidence>
<dbReference type="Pfam" id="PF01154">
    <property type="entry name" value="HMG_CoA_synt_N"/>
    <property type="match status" value="1"/>
</dbReference>
<evidence type="ECO:0000256" key="3">
    <source>
        <dbReference type="PIRSR" id="PIRSR611554-1"/>
    </source>
</evidence>
<feature type="binding site" evidence="4">
    <location>
        <position position="275"/>
    </location>
    <ligand>
        <name>(3S)-3-hydroxy-3-methylglutaryl-CoA</name>
        <dbReference type="ChEBI" id="CHEBI:43074"/>
    </ligand>
</feature>
<feature type="active site" description="Acyl-thioester intermediate" evidence="3">
    <location>
        <position position="111"/>
    </location>
</feature>
<keyword evidence="2 7" id="KW-0808">Transferase</keyword>
<evidence type="ECO:0000313" key="7">
    <source>
        <dbReference type="EMBL" id="RRG17950.1"/>
    </source>
</evidence>
<dbReference type="EC" id="2.3.3.10" evidence="7"/>
<keyword evidence="7" id="KW-0012">Acyltransferase</keyword>
<evidence type="ECO:0000256" key="1">
    <source>
        <dbReference type="ARBA" id="ARBA00007061"/>
    </source>
</evidence>
<dbReference type="InterPro" id="IPR013528">
    <property type="entry name" value="HMG_CoA_synth_N"/>
</dbReference>
<dbReference type="Gene3D" id="3.40.47.10">
    <property type="match status" value="2"/>
</dbReference>
<feature type="domain" description="Hydroxymethylglutaryl-coenzyme A synthase N-terminal" evidence="5">
    <location>
        <begin position="2"/>
        <end position="164"/>
    </location>
</feature>
<feature type="binding site" evidence="4">
    <location>
        <position position="242"/>
    </location>
    <ligand>
        <name>(3S)-3-hydroxy-3-methylglutaryl-CoA</name>
        <dbReference type="ChEBI" id="CHEBI:43074"/>
    </ligand>
</feature>
<dbReference type="Proteomes" id="UP000275836">
    <property type="component" value="Unassembled WGS sequence"/>
</dbReference>
<dbReference type="InterPro" id="IPR011554">
    <property type="entry name" value="HMG_CoA_synthase_prok"/>
</dbReference>
<proteinExistence type="inferred from homology"/>
<dbReference type="GO" id="GO:0006084">
    <property type="term" value="P:acetyl-CoA metabolic process"/>
    <property type="evidence" value="ECO:0007669"/>
    <property type="project" value="InterPro"/>
</dbReference>
<feature type="binding site" evidence="4">
    <location>
        <position position="148"/>
    </location>
    <ligand>
        <name>substrate</name>
    </ligand>
</feature>
<evidence type="ECO:0000256" key="2">
    <source>
        <dbReference type="ARBA" id="ARBA00022679"/>
    </source>
</evidence>
<dbReference type="GO" id="GO:0004421">
    <property type="term" value="F:hydroxymethylglutaryl-CoA synthase activity"/>
    <property type="evidence" value="ECO:0007669"/>
    <property type="project" value="UniProtKB-EC"/>
</dbReference>
<dbReference type="RefSeq" id="WP_124943209.1">
    <property type="nucleotide sequence ID" value="NZ_RHGY01000004.1"/>
</dbReference>
<feature type="active site" description="Proton donor/acceptor" evidence="3">
    <location>
        <position position="79"/>
    </location>
</feature>
<sequence length="388" mass="43153">MQVGIDKMSFFSPQHYIDMVDLAHARGEEPDKYLIGIGQTQQAVAPATQDVVTMGANAADQMLTQTDREEIEEVIFATESGVDQSKSAAVYVQKLLGINRYARTIELKQACYSGTYGLMQARDYVTLHPEAKVLVIASDIARYGLNTGGEVTQGAGAVAMLVTANPTIATLNQDSVFMSDEIMDFWRPNDSSTAVVDGKFSANIYRDFFKELWDRYRAQTSRDLNSFKALVFHLPFTKMGLKALRDVLPEVSEEKQNALLTSFEASRHYNKQIGNLYTGSAYLSLMSLLLNDDTLQAGDDLALFSYGSGAEGELFSLTLQANYNQGLITNQLPELLEQRTQLSISEYEQMFASVVQGSTNRALDITHDHAKFVLSGVQDQKRQYVEQF</sequence>
<reference evidence="7 8" key="1">
    <citation type="submission" date="2018-10" db="EMBL/GenBank/DDBJ databases">
        <title>Draft genome sequence of Weissella viridescens UCO-SMC3.</title>
        <authorList>
            <person name="Garcia-Cancino A."/>
            <person name="Espinoza-Monje M."/>
            <person name="Albarracin L."/>
            <person name="Garcia-Castillo V."/>
            <person name="Campos-Martin J."/>
            <person name="Nakano Y."/>
            <person name="Guitierrez-Zamorano C."/>
            <person name="Ikeda-Ohtsubo W."/>
            <person name="Morita H."/>
            <person name="Kitazawa H."/>
            <person name="Villena J."/>
        </authorList>
    </citation>
    <scope>NUCLEOTIDE SEQUENCE [LARGE SCALE GENOMIC DNA]</scope>
    <source>
        <strain evidence="7 8">UCO-SMC3</strain>
    </source>
</reference>
<dbReference type="CDD" id="cd00827">
    <property type="entry name" value="init_cond_enzymes"/>
    <property type="match status" value="1"/>
</dbReference>
<gene>
    <name evidence="7" type="ORF">D3P96_04605</name>
</gene>
<evidence type="ECO:0000259" key="5">
    <source>
        <dbReference type="Pfam" id="PF01154"/>
    </source>
</evidence>
<comment type="caution">
    <text evidence="7">The sequence shown here is derived from an EMBL/GenBank/DDBJ whole genome shotgun (WGS) entry which is preliminary data.</text>
</comment>
<dbReference type="NCBIfam" id="TIGR01835">
    <property type="entry name" value="HMG-CoA-S_prok"/>
    <property type="match status" value="1"/>
</dbReference>
<feature type="active site" description="Proton donor/acceptor" evidence="3">
    <location>
        <position position="233"/>
    </location>
</feature>
<dbReference type="InterPro" id="IPR013746">
    <property type="entry name" value="HMG_CoA_synt_C_dom"/>
</dbReference>
<dbReference type="EMBL" id="RHGY01000004">
    <property type="protein sequence ID" value="RRG17950.1"/>
    <property type="molecule type" value="Genomic_DNA"/>
</dbReference>
<feature type="binding site" evidence="4">
    <location>
        <position position="143"/>
    </location>
    <ligand>
        <name>(3S)-3-hydroxy-3-methylglutaryl-CoA</name>
        <dbReference type="ChEBI" id="CHEBI:43074"/>
    </ligand>
</feature>
<name>A0A3P2RGL3_WEIVI</name>
<dbReference type="OrthoDB" id="9769523at2"/>
<dbReference type="AlphaFoldDB" id="A0A3P2RGL3"/>
<evidence type="ECO:0000313" key="8">
    <source>
        <dbReference type="Proteomes" id="UP000275836"/>
    </source>
</evidence>
<dbReference type="SUPFAM" id="SSF53901">
    <property type="entry name" value="Thiolase-like"/>
    <property type="match status" value="2"/>
</dbReference>
<accession>A0A3P2RGL3</accession>
<evidence type="ECO:0000259" key="6">
    <source>
        <dbReference type="Pfam" id="PF08540"/>
    </source>
</evidence>
<feature type="domain" description="Hydroxymethylglutaryl-coenzyme A synthase C-terminal" evidence="6">
    <location>
        <begin position="177"/>
        <end position="248"/>
    </location>
</feature>
<dbReference type="PANTHER" id="PTHR43323:SF2">
    <property type="entry name" value="HYDROXYMETHYLGLUTARYL-COA SYNTHASE"/>
    <property type="match status" value="1"/>
</dbReference>
<dbReference type="InterPro" id="IPR016039">
    <property type="entry name" value="Thiolase-like"/>
</dbReference>
<dbReference type="Pfam" id="PF08540">
    <property type="entry name" value="HMG_CoA_synt_C"/>
    <property type="match status" value="2"/>
</dbReference>
<organism evidence="7 8">
    <name type="scientific">Weissella viridescens</name>
    <name type="common">Lactobacillus viridescens</name>
    <dbReference type="NCBI Taxonomy" id="1629"/>
    <lineage>
        <taxon>Bacteria</taxon>
        <taxon>Bacillati</taxon>
        <taxon>Bacillota</taxon>
        <taxon>Bacilli</taxon>
        <taxon>Lactobacillales</taxon>
        <taxon>Lactobacillaceae</taxon>
        <taxon>Weissella</taxon>
    </lineage>
</organism>
<protein>
    <submittedName>
        <fullName evidence="7">Hydroxymethylglutaryl-CoA synthase</fullName>
        <ecNumber evidence="7">2.3.3.10</ecNumber>
    </submittedName>
</protein>
<comment type="similarity">
    <text evidence="1">Belongs to the thiolase-like superfamily. HMG-CoA synthase family.</text>
</comment>